<dbReference type="SUPFAM" id="SSF55048">
    <property type="entry name" value="Probable ACP-binding domain of malonyl-CoA ACP transacylase"/>
    <property type="match status" value="1"/>
</dbReference>
<comment type="catalytic activity">
    <reaction evidence="18">
        <text>(3R)-hydroxytetradecanoyl-[ACP] = (2E)-tetradecenoyl-[ACP] + H2O</text>
        <dbReference type="Rhea" id="RHEA:41892"/>
        <dbReference type="Rhea" id="RHEA-COMP:9646"/>
        <dbReference type="Rhea" id="RHEA-COMP:9647"/>
        <dbReference type="ChEBI" id="CHEBI:15377"/>
        <dbReference type="ChEBI" id="CHEBI:78474"/>
        <dbReference type="ChEBI" id="CHEBI:78475"/>
    </reaction>
    <physiologicalReaction direction="left-to-right" evidence="18">
        <dbReference type="Rhea" id="RHEA:41893"/>
    </physiologicalReaction>
</comment>
<comment type="catalytic activity">
    <reaction evidence="36">
        <text>tetradecanoyl-[ACP] + H2O = tetradecanoate + holo-[ACP] + H(+)</text>
        <dbReference type="Rhea" id="RHEA:30123"/>
        <dbReference type="Rhea" id="RHEA-COMP:9648"/>
        <dbReference type="Rhea" id="RHEA-COMP:9685"/>
        <dbReference type="ChEBI" id="CHEBI:15377"/>
        <dbReference type="ChEBI" id="CHEBI:15378"/>
        <dbReference type="ChEBI" id="CHEBI:30807"/>
        <dbReference type="ChEBI" id="CHEBI:64479"/>
        <dbReference type="ChEBI" id="CHEBI:78477"/>
        <dbReference type="EC" id="3.1.2.14"/>
    </reaction>
    <physiologicalReaction direction="left-to-right" evidence="36">
        <dbReference type="Rhea" id="RHEA:30124"/>
    </physiologicalReaction>
</comment>
<evidence type="ECO:0000256" key="48">
    <source>
        <dbReference type="ARBA" id="ARBA00049414"/>
    </source>
</evidence>
<dbReference type="SMART" id="SM00827">
    <property type="entry name" value="PKS_AT"/>
    <property type="match status" value="1"/>
</dbReference>
<sequence length="2266" mass="236914">MPDESELVEYLKWVTTDLRRTRARLEEVEAGRQEPVAVVGMACRFPGGVRSPEDLWDMLEREADGVGAFPADRGWELDVLGGDGQGHSATGRGGFLYDVADFDPGMFGISPREALAMDPQQRQLLEVSWEALERSGIDPESLRGSRTGVFVGASGQDYTHLMFFSGVDQEGHGGTGTAASVMSGRLSYVLGLEGPTVTVDTACSSSLVSLHLAARSLRDGEATLALAGGVTVMSTSSNFADFTIQGGLAPDGRCKAFSDDADGTGWSEGVGVLVLERLSDARRNGHRVLALVRGSSVNSDGASNGLTAPNGPSQQRVIRAALAGAGLTPSEVDVVEAHGTGTRLGDPIEAQALLATYGQDRETPLLVGSVKSNLGHTQAAAGVAGLIKSILAMRHGVVPATLHVTTPTSEVDWTAGAVRVVTEATPWPSTNRPRRAGVSSFGISGCNAHVILESPEPEPATEPDTVVSAAIVPWPVSAAAAEALDAQVDQVVQAASRHRPQDVACSLATRANLTHRAVLVSTSAGVVELARGVARPGGLGVLFSGQGSQRPGMGRGSHARFPVFASAFDEVVDRVPGLREVMWGEDTDELNRTGWAQPALFALQVALYRLAESLGLRPDFVAGHSIGEIAAAHVAGVFSLEDACTLVAARAGLMEALPEGGVMVALRCAEHELSLTDGVSVAAVNGPASVVVAGVEAEVMAVVGGREYRRLAVSHAFHSPLMDPMLDDFRSAIAGISFAQPTVPLPKDVSSVDYWVNHVRDTVRFADDVTTMTDAGVTRFLELGPDGTLTALVAESGALAVPALRRDRDEESALVTSLARLHVAGSAVDWTALLAGTGGRQVDLPTYAFTRDRFWPTLRGAPADAAGLGLAEPNHPLLAATVALASSDEVLLTGTLSTDTHPWLSDHRVGDAVLFPGTGFLELAVRAGDEVGCATVDELTLLVPMAFDAGTALTLQITVGAPNDDRRTVDVHSRPAADPDADWTHHATGSLVTDTVTGTFDTLTWPPQGAEPVELTDFYPRLAGRGLRYGPVFAGLRAAWRLEDEVFAEVALPEQVSDAERFGLHPALLDATLHAAVFVNGLGRSLLPFEWQGVSLHAQGARVLRVRLSPAGQDTVAVAAVDPTGAPVLTVDALSMRAPGGSVPAQTQAGAEIPFLLDWVPVPPPDAPTGLRWVVLGGDELNLANPLYVSGEQVIGYADTPAGVTEVPDVYLVPLLGGPAGAESVHVTARRVLALVRELVESERLADARILFVTRGAASVAGEPVADLAAAAAAGLIRSAQAENPDRVVLLDLESANPGAALLLDALAAQEQQLAERDGVLHSPRLSRTAERGLVPPAGSWRVEGPRPRMVAVEPEPLAATQVRVAVHAAAVDTGALGDGPLGRDGAGVVVETGAEVTRFTVGDRVFGLLSGAVASSAVTDEDHLALIPDGWSARTAASVPTPFLRASRALTGVCPGERVLVQVSSADTATGVATVALAGRLGAEVYATAEGQTLDLLAAMDLGEHHVASSANPGYLTQFEMATNGELMDRVIGAFAGAPVEASRRLLRATGRLVDLDDTDELDRSTPGGAVLADLLPAFADGGLTPPPTRAVDVRRIAEAFGDDSTPARVVLIAPRRIDPDRTVLITGGGGLAATFARHLVTAYGARRLLVASRRGDAAPGTAELTAELAEHGAHLRFAACDLTDRASVAALLDGVELTAVVHTAGALDDGLVTSLTDDRLDAVIAPKADAVWHLHELAGDVDAFVMFSSVSGLLGSPGQGNYAAANSFLDALATHRRALGQPATSLAWGTWGPSAGMTSELSDSQMQRLSGSWMPPLTAAQGTALFDVAIATDAPVQALLRVNPAGLRALAPPLLRDLAPKVTRRATASRARSDGSLTEHLARLDEAGRLTVLRDIVVNNVAGVLGHTDSAEIDPDRAFLELGFDSLIAVELRNLLSDMVGLRLQTSVIFEARTATGLATWLRDELAAATSPDNRTARTTRRSVEGETVEELFFNAVRANRIPQAMRMLNAVAATRTQFHNPAELVDLSEPVTLAQGPAKPRLICVAAPGATGGVHQYARLSAHFRGERTVNALPLMGFATGEPLPATADAAIRILAESALHASEGDPFVLVGHSSAGALAFLAANMLVDTWGIRPDAVIMLDTLGFSYANSDNDNIDFDNIGKYYFADIDSPTVSLDTARLTAMAHWQARVEEITPAPPVVPTLLLQCSKREDGSPLDTSFAPVPADTVIVIDADHHSLAQEDSAMTAGLMRQWLATTVPTTP</sequence>
<feature type="region of interest" description="Disordered" evidence="54">
    <location>
        <begin position="966"/>
        <end position="985"/>
    </location>
</feature>
<proteinExistence type="predicted"/>
<dbReference type="InterPro" id="IPR057326">
    <property type="entry name" value="KR_dom"/>
</dbReference>
<dbReference type="Pfam" id="PF02801">
    <property type="entry name" value="Ketoacyl-synt_C"/>
    <property type="match status" value="1"/>
</dbReference>
<evidence type="ECO:0000256" key="13">
    <source>
        <dbReference type="ARBA" id="ARBA00023332"/>
    </source>
</evidence>
<dbReference type="InterPro" id="IPR020807">
    <property type="entry name" value="PKS_DH"/>
</dbReference>
<dbReference type="InterPro" id="IPR018201">
    <property type="entry name" value="Ketoacyl_synth_AS"/>
</dbReference>
<evidence type="ECO:0000256" key="41">
    <source>
        <dbReference type="ARBA" id="ARBA00048691"/>
    </source>
</evidence>
<comment type="catalytic activity">
    <reaction evidence="34">
        <text>hexadecanoyl-[ACP] + malonyl-[ACP] + H(+) = 3-oxooctadecanoyl-[ACP] + holo-[ACP] + CO2</text>
        <dbReference type="Rhea" id="RHEA:41916"/>
        <dbReference type="Rhea" id="RHEA-COMP:9623"/>
        <dbReference type="Rhea" id="RHEA-COMP:9652"/>
        <dbReference type="Rhea" id="RHEA-COMP:9653"/>
        <dbReference type="Rhea" id="RHEA-COMP:9685"/>
        <dbReference type="ChEBI" id="CHEBI:15378"/>
        <dbReference type="ChEBI" id="CHEBI:16526"/>
        <dbReference type="ChEBI" id="CHEBI:64479"/>
        <dbReference type="ChEBI" id="CHEBI:78449"/>
        <dbReference type="ChEBI" id="CHEBI:78483"/>
        <dbReference type="ChEBI" id="CHEBI:78487"/>
    </reaction>
    <physiologicalReaction direction="left-to-right" evidence="34">
        <dbReference type="Rhea" id="RHEA:41917"/>
    </physiologicalReaction>
</comment>
<dbReference type="InterPro" id="IPR016035">
    <property type="entry name" value="Acyl_Trfase/lysoPLipase"/>
</dbReference>
<dbReference type="Pfam" id="PF00698">
    <property type="entry name" value="Acyl_transf_1"/>
    <property type="match status" value="1"/>
</dbReference>
<dbReference type="InterPro" id="IPR020806">
    <property type="entry name" value="PKS_PP-bd"/>
</dbReference>
<dbReference type="PROSITE" id="PS52004">
    <property type="entry name" value="KS3_2"/>
    <property type="match status" value="1"/>
</dbReference>
<dbReference type="GO" id="GO:0141148">
    <property type="term" value="F:enoyl-[acyl-carrier-protein] reductase (NADPH) activity"/>
    <property type="evidence" value="ECO:0007669"/>
    <property type="project" value="UniProtKB-EC"/>
</dbReference>
<dbReference type="PROSITE" id="PS52019">
    <property type="entry name" value="PKS_MFAS_DH"/>
    <property type="match status" value="1"/>
</dbReference>
<evidence type="ECO:0000256" key="14">
    <source>
        <dbReference type="ARBA" id="ARBA00023351"/>
    </source>
</evidence>
<dbReference type="Gene3D" id="3.10.129.110">
    <property type="entry name" value="Polyketide synthase dehydratase"/>
    <property type="match status" value="1"/>
</dbReference>
<dbReference type="SUPFAM" id="SSF53474">
    <property type="entry name" value="alpha/beta-Hydrolases"/>
    <property type="match status" value="1"/>
</dbReference>
<comment type="catalytic activity">
    <reaction evidence="38">
        <text>a fatty acyl-[ACP] + malonyl-[ACP] + H(+) = a 3-oxoacyl-[ACP] + holo-[ACP] + CO2</text>
        <dbReference type="Rhea" id="RHEA:22836"/>
        <dbReference type="Rhea" id="RHEA-COMP:9623"/>
        <dbReference type="Rhea" id="RHEA-COMP:9685"/>
        <dbReference type="Rhea" id="RHEA-COMP:9916"/>
        <dbReference type="Rhea" id="RHEA-COMP:14125"/>
        <dbReference type="ChEBI" id="CHEBI:15378"/>
        <dbReference type="ChEBI" id="CHEBI:16526"/>
        <dbReference type="ChEBI" id="CHEBI:64479"/>
        <dbReference type="ChEBI" id="CHEBI:78449"/>
        <dbReference type="ChEBI" id="CHEBI:78776"/>
        <dbReference type="ChEBI" id="CHEBI:138651"/>
        <dbReference type="EC" id="2.3.1.41"/>
    </reaction>
    <physiologicalReaction direction="left-to-right" evidence="38">
        <dbReference type="Rhea" id="RHEA:22837"/>
    </physiologicalReaction>
</comment>
<dbReference type="Proteomes" id="UP000185696">
    <property type="component" value="Unassembled WGS sequence"/>
</dbReference>
<comment type="catalytic activity">
    <reaction evidence="47">
        <text>3-oxododecanoyl-[ACP] + NADPH + H(+) = (3R)-hydroxydodecanoyl-[ACP] + NADP(+)</text>
        <dbReference type="Rhea" id="RHEA:41872"/>
        <dbReference type="Rhea" id="RHEA-COMP:9641"/>
        <dbReference type="Rhea" id="RHEA-COMP:9642"/>
        <dbReference type="ChEBI" id="CHEBI:15378"/>
        <dbReference type="ChEBI" id="CHEBI:57783"/>
        <dbReference type="ChEBI" id="CHEBI:58349"/>
        <dbReference type="ChEBI" id="CHEBI:78469"/>
        <dbReference type="ChEBI" id="CHEBI:78470"/>
    </reaction>
    <physiologicalReaction direction="left-to-right" evidence="47">
        <dbReference type="Rhea" id="RHEA:41873"/>
    </physiologicalReaction>
</comment>
<dbReference type="InterPro" id="IPR001031">
    <property type="entry name" value="Thioesterase"/>
</dbReference>
<dbReference type="CDD" id="cd08956">
    <property type="entry name" value="KR_3_FAS_SDR_x"/>
    <property type="match status" value="1"/>
</dbReference>
<dbReference type="Pfam" id="PF14765">
    <property type="entry name" value="PS-DH"/>
    <property type="match status" value="1"/>
</dbReference>
<dbReference type="EMBL" id="MSIF01000029">
    <property type="protein sequence ID" value="OLF05412.1"/>
    <property type="molecule type" value="Genomic_DNA"/>
</dbReference>
<dbReference type="InterPro" id="IPR020802">
    <property type="entry name" value="TesA-like"/>
</dbReference>
<dbReference type="SMART" id="SM00825">
    <property type="entry name" value="PKS_KS"/>
    <property type="match status" value="1"/>
</dbReference>
<dbReference type="InterPro" id="IPR016039">
    <property type="entry name" value="Thiolase-like"/>
</dbReference>
<comment type="pathway">
    <text evidence="2">Antibiotic biosynthesis.</text>
</comment>
<keyword evidence="11" id="KW-0511">Multifunctional enzyme</keyword>
<keyword evidence="59" id="KW-1185">Reference proteome</keyword>
<accession>A0A7Z0WF35</accession>
<dbReference type="SUPFAM" id="SSF51735">
    <property type="entry name" value="NAD(P)-binding Rossmann-fold domains"/>
    <property type="match status" value="3"/>
</dbReference>
<dbReference type="Pfam" id="PF00975">
    <property type="entry name" value="Thioesterase"/>
    <property type="match status" value="1"/>
</dbReference>
<dbReference type="GO" id="GO:0019171">
    <property type="term" value="F:(3R)-hydroxyacyl-[acyl-carrier-protein] dehydratase activity"/>
    <property type="evidence" value="ECO:0007669"/>
    <property type="project" value="UniProtKB-EC"/>
</dbReference>
<evidence type="ECO:0000256" key="29">
    <source>
        <dbReference type="ARBA" id="ARBA00047578"/>
    </source>
</evidence>
<evidence type="ECO:0000256" key="15">
    <source>
        <dbReference type="ARBA" id="ARBA00023373"/>
    </source>
</evidence>
<dbReference type="InterPro" id="IPR050091">
    <property type="entry name" value="PKS_NRPS_Biosynth_Enz"/>
</dbReference>
<comment type="catalytic activity">
    <reaction evidence="37">
        <text>(2E)-octenoyl-[ACP] + NADPH + H(+) = octanoyl-[ACP] + NADP(+)</text>
        <dbReference type="Rhea" id="RHEA:41848"/>
        <dbReference type="Rhea" id="RHEA-COMP:9635"/>
        <dbReference type="Rhea" id="RHEA-COMP:9636"/>
        <dbReference type="ChEBI" id="CHEBI:15378"/>
        <dbReference type="ChEBI" id="CHEBI:57783"/>
        <dbReference type="ChEBI" id="CHEBI:58349"/>
        <dbReference type="ChEBI" id="CHEBI:78462"/>
        <dbReference type="ChEBI" id="CHEBI:78463"/>
    </reaction>
    <physiologicalReaction direction="left-to-right" evidence="37">
        <dbReference type="Rhea" id="RHEA:41849"/>
    </physiologicalReaction>
</comment>
<comment type="catalytic activity">
    <reaction evidence="32">
        <text>3-oxobutanoyl-[ACP] + NADPH + H(+) = (3R)-hydroxybutanoyl-[ACP] + NADP(+)</text>
        <dbReference type="Rhea" id="RHEA:41804"/>
        <dbReference type="Rhea" id="RHEA-COMP:9625"/>
        <dbReference type="Rhea" id="RHEA-COMP:9626"/>
        <dbReference type="ChEBI" id="CHEBI:15378"/>
        <dbReference type="ChEBI" id="CHEBI:57783"/>
        <dbReference type="ChEBI" id="CHEBI:58349"/>
        <dbReference type="ChEBI" id="CHEBI:78450"/>
        <dbReference type="ChEBI" id="CHEBI:78451"/>
    </reaction>
    <physiologicalReaction direction="left-to-right" evidence="32">
        <dbReference type="Rhea" id="RHEA:41805"/>
    </physiologicalReaction>
</comment>
<evidence type="ECO:0000256" key="43">
    <source>
        <dbReference type="ARBA" id="ARBA00048935"/>
    </source>
</evidence>
<comment type="catalytic activity">
    <reaction evidence="35">
        <text>(2E)-dodecenoyl-[ACP] + NADPH + H(+) = dodecanoyl-[ACP] + NADP(+)</text>
        <dbReference type="Rhea" id="RHEA:41880"/>
        <dbReference type="Rhea" id="RHEA-COMP:9643"/>
        <dbReference type="Rhea" id="RHEA-COMP:9644"/>
        <dbReference type="ChEBI" id="CHEBI:15378"/>
        <dbReference type="ChEBI" id="CHEBI:57783"/>
        <dbReference type="ChEBI" id="CHEBI:58349"/>
        <dbReference type="ChEBI" id="CHEBI:65264"/>
        <dbReference type="ChEBI" id="CHEBI:78472"/>
    </reaction>
    <physiologicalReaction direction="left-to-right" evidence="35">
        <dbReference type="Rhea" id="RHEA:41881"/>
    </physiologicalReaction>
</comment>
<evidence type="ECO:0000256" key="7">
    <source>
        <dbReference type="ARBA" id="ARBA00022799"/>
    </source>
</evidence>
<dbReference type="PROSITE" id="PS00606">
    <property type="entry name" value="KS3_1"/>
    <property type="match status" value="1"/>
</dbReference>
<feature type="domain" description="PKS/mFAS DH" evidence="57">
    <location>
        <begin position="875"/>
        <end position="1145"/>
    </location>
</feature>
<dbReference type="Gene3D" id="3.30.70.3290">
    <property type="match status" value="1"/>
</dbReference>
<evidence type="ECO:0000256" key="49">
    <source>
        <dbReference type="ARBA" id="ARBA00049422"/>
    </source>
</evidence>
<dbReference type="InterPro" id="IPR049551">
    <property type="entry name" value="PKS_DH_C"/>
</dbReference>
<evidence type="ECO:0000256" key="28">
    <source>
        <dbReference type="ARBA" id="ARBA00047500"/>
    </source>
</evidence>
<evidence type="ECO:0000256" key="24">
    <source>
        <dbReference type="ARBA" id="ARBA00047394"/>
    </source>
</evidence>
<evidence type="ECO:0000256" key="19">
    <source>
        <dbReference type="ARBA" id="ARBA00023399"/>
    </source>
</evidence>
<feature type="domain" description="Ketosynthase family 3 (KS3)" evidence="56">
    <location>
        <begin position="33"/>
        <end position="454"/>
    </location>
</feature>
<dbReference type="InterPro" id="IPR006162">
    <property type="entry name" value="Ppantetheine_attach_site"/>
</dbReference>
<dbReference type="SUPFAM" id="SSF53901">
    <property type="entry name" value="Thiolase-like"/>
    <property type="match status" value="1"/>
</dbReference>
<feature type="active site" description="Proton acceptor; for dehydratase activity" evidence="53">
    <location>
        <position position="907"/>
    </location>
</feature>
<comment type="catalytic activity">
    <reaction evidence="51">
        <text>(2E)-decenoyl-[ACP] + NADPH + H(+) = decanoyl-[ACP] + NADP(+)</text>
        <dbReference type="Rhea" id="RHEA:41864"/>
        <dbReference type="Rhea" id="RHEA-COMP:9639"/>
        <dbReference type="Rhea" id="RHEA-COMP:9640"/>
        <dbReference type="ChEBI" id="CHEBI:15378"/>
        <dbReference type="ChEBI" id="CHEBI:57783"/>
        <dbReference type="ChEBI" id="CHEBI:58349"/>
        <dbReference type="ChEBI" id="CHEBI:78467"/>
        <dbReference type="ChEBI" id="CHEBI:78468"/>
    </reaction>
    <physiologicalReaction direction="left-to-right" evidence="51">
        <dbReference type="Rhea" id="RHEA:41865"/>
    </physiologicalReaction>
</comment>
<dbReference type="InterPro" id="IPR015083">
    <property type="entry name" value="NorB/c/GfsB-D-like_docking"/>
</dbReference>
<comment type="function">
    <text evidence="22">Fatty acid synthetase is a multifunctional enzyme that catalyzes the de novo biosynthesis of long-chain saturated fatty acids starting from acetyl-CoA and malonyl-CoA in the presence of NADPH. This multifunctional protein contains 7 catalytic activities and a site for the binding of the prosthetic group 4'-phosphopantetheine of the acyl carrier protein ([ACP]) domain.</text>
</comment>
<dbReference type="Pfam" id="PF16197">
    <property type="entry name" value="KAsynt_C_assoc"/>
    <property type="match status" value="1"/>
</dbReference>
<dbReference type="InterPro" id="IPR014031">
    <property type="entry name" value="Ketoacyl_synth_C"/>
</dbReference>
<evidence type="ECO:0000256" key="39">
    <source>
        <dbReference type="ARBA" id="ARBA00048571"/>
    </source>
</evidence>
<evidence type="ECO:0000256" key="32">
    <source>
        <dbReference type="ARBA" id="ARBA00047953"/>
    </source>
</evidence>
<dbReference type="InterPro" id="IPR014030">
    <property type="entry name" value="Ketoacyl_synth_N"/>
</dbReference>
<evidence type="ECO:0000256" key="38">
    <source>
        <dbReference type="ARBA" id="ARBA00048506"/>
    </source>
</evidence>
<dbReference type="GO" id="GO:0006633">
    <property type="term" value="P:fatty acid biosynthetic process"/>
    <property type="evidence" value="ECO:0007669"/>
    <property type="project" value="InterPro"/>
</dbReference>
<dbReference type="InterPro" id="IPR042104">
    <property type="entry name" value="PKS_dehydratase_sf"/>
</dbReference>
<dbReference type="Pfam" id="PF08659">
    <property type="entry name" value="KR"/>
    <property type="match status" value="1"/>
</dbReference>
<evidence type="ECO:0000256" key="23">
    <source>
        <dbReference type="ARBA" id="ARBA00047300"/>
    </source>
</evidence>
<dbReference type="SMART" id="SM00823">
    <property type="entry name" value="PKS_PP"/>
    <property type="match status" value="1"/>
</dbReference>
<comment type="catalytic activity">
    <reaction evidence="28">
        <text>(2E)-butenoyl-[ACP] + NADPH + H(+) = butanoyl-[ACP] + NADP(+)</text>
        <dbReference type="Rhea" id="RHEA:41812"/>
        <dbReference type="Rhea" id="RHEA-COMP:9627"/>
        <dbReference type="Rhea" id="RHEA-COMP:9628"/>
        <dbReference type="ChEBI" id="CHEBI:15378"/>
        <dbReference type="ChEBI" id="CHEBI:57783"/>
        <dbReference type="ChEBI" id="CHEBI:58349"/>
        <dbReference type="ChEBI" id="CHEBI:78453"/>
        <dbReference type="ChEBI" id="CHEBI:78454"/>
    </reaction>
    <physiologicalReaction direction="left-to-right" evidence="28">
        <dbReference type="Rhea" id="RHEA:41813"/>
    </physiologicalReaction>
</comment>
<comment type="catalytic activity">
    <reaction evidence="45">
        <text>decanoyl-[ACP] + malonyl-[ACP] + H(+) = 3-oxododecanoyl-[ACP] + holo-[ACP] + CO2</text>
        <dbReference type="Rhea" id="RHEA:41868"/>
        <dbReference type="Rhea" id="RHEA-COMP:9623"/>
        <dbReference type="Rhea" id="RHEA-COMP:9640"/>
        <dbReference type="Rhea" id="RHEA-COMP:9641"/>
        <dbReference type="Rhea" id="RHEA-COMP:9685"/>
        <dbReference type="ChEBI" id="CHEBI:15378"/>
        <dbReference type="ChEBI" id="CHEBI:16526"/>
        <dbReference type="ChEBI" id="CHEBI:64479"/>
        <dbReference type="ChEBI" id="CHEBI:78449"/>
        <dbReference type="ChEBI" id="CHEBI:78468"/>
        <dbReference type="ChEBI" id="CHEBI:78469"/>
    </reaction>
    <physiologicalReaction direction="left-to-right" evidence="45">
        <dbReference type="Rhea" id="RHEA:41869"/>
    </physiologicalReaction>
</comment>
<evidence type="ECO:0000256" key="47">
    <source>
        <dbReference type="ARBA" id="ARBA00049263"/>
    </source>
</evidence>
<comment type="catalytic activity">
    <reaction evidence="41">
        <text>holo-[ACP] + acetyl-CoA = acetyl-[ACP] + CoA</text>
        <dbReference type="Rhea" id="RHEA:41788"/>
        <dbReference type="Rhea" id="RHEA-COMP:9621"/>
        <dbReference type="Rhea" id="RHEA-COMP:9685"/>
        <dbReference type="ChEBI" id="CHEBI:57287"/>
        <dbReference type="ChEBI" id="CHEBI:57288"/>
        <dbReference type="ChEBI" id="CHEBI:64479"/>
        <dbReference type="ChEBI" id="CHEBI:78446"/>
        <dbReference type="EC" id="2.3.1.38"/>
    </reaction>
    <physiologicalReaction direction="left-to-right" evidence="41">
        <dbReference type="Rhea" id="RHEA:41789"/>
    </physiologicalReaction>
</comment>
<dbReference type="Gene3D" id="3.40.50.11460">
    <property type="match status" value="1"/>
</dbReference>
<evidence type="ECO:0000256" key="11">
    <source>
        <dbReference type="ARBA" id="ARBA00023268"/>
    </source>
</evidence>
<dbReference type="InterPro" id="IPR011032">
    <property type="entry name" value="GroES-like_sf"/>
</dbReference>
<comment type="catalytic activity">
    <reaction evidence="49">
        <text>3-oxooctanoyl-[ACP] + NADPH + H(+) = (3R)-hydroxyoctanoyl-[ACP] + NADP(+)</text>
        <dbReference type="Rhea" id="RHEA:41840"/>
        <dbReference type="Rhea" id="RHEA-COMP:9633"/>
        <dbReference type="Rhea" id="RHEA-COMP:9634"/>
        <dbReference type="ChEBI" id="CHEBI:15378"/>
        <dbReference type="ChEBI" id="CHEBI:57783"/>
        <dbReference type="ChEBI" id="CHEBI:58349"/>
        <dbReference type="ChEBI" id="CHEBI:78460"/>
        <dbReference type="ChEBI" id="CHEBI:78461"/>
    </reaction>
    <physiologicalReaction direction="left-to-right" evidence="49">
        <dbReference type="Rhea" id="RHEA:41841"/>
    </physiologicalReaction>
</comment>
<evidence type="ECO:0000256" key="42">
    <source>
        <dbReference type="ARBA" id="ARBA00048704"/>
    </source>
</evidence>
<comment type="catalytic activity">
    <reaction evidence="23">
        <text>3-oxooctadecanoyl-[ACP] + NADPH + H(+) = (3R)-hydroxyoctadecanoyl-[ACP] + NADP(+)</text>
        <dbReference type="Rhea" id="RHEA:41920"/>
        <dbReference type="Rhea" id="RHEA-COMP:9653"/>
        <dbReference type="Rhea" id="RHEA-COMP:9654"/>
        <dbReference type="ChEBI" id="CHEBI:15378"/>
        <dbReference type="ChEBI" id="CHEBI:57783"/>
        <dbReference type="ChEBI" id="CHEBI:58349"/>
        <dbReference type="ChEBI" id="CHEBI:78487"/>
        <dbReference type="ChEBI" id="CHEBI:78488"/>
    </reaction>
    <physiologicalReaction direction="left-to-right" evidence="23">
        <dbReference type="Rhea" id="RHEA:41921"/>
    </physiologicalReaction>
</comment>
<dbReference type="Gene3D" id="3.40.47.10">
    <property type="match status" value="1"/>
</dbReference>
<evidence type="ECO:0000256" key="1">
    <source>
        <dbReference type="ARBA" id="ARBA00001957"/>
    </source>
</evidence>
<evidence type="ECO:0000256" key="26">
    <source>
        <dbReference type="ARBA" id="ARBA00047440"/>
    </source>
</evidence>
<dbReference type="PROSITE" id="PS00012">
    <property type="entry name" value="PHOSPHOPANTETHEINE"/>
    <property type="match status" value="1"/>
</dbReference>
<evidence type="ECO:0000256" key="30">
    <source>
        <dbReference type="ARBA" id="ARBA00047810"/>
    </source>
</evidence>
<dbReference type="PANTHER" id="PTHR43775">
    <property type="entry name" value="FATTY ACID SYNTHASE"/>
    <property type="match status" value="1"/>
</dbReference>
<comment type="catalytic activity">
    <reaction evidence="31">
        <text>(2E)-hexenoyl-[ACP] + NADPH + H(+) = hexanoyl-[ACP] + NADP(+)</text>
        <dbReference type="Rhea" id="RHEA:41832"/>
        <dbReference type="Rhea" id="RHEA-COMP:9631"/>
        <dbReference type="Rhea" id="RHEA-COMP:9632"/>
        <dbReference type="ChEBI" id="CHEBI:15378"/>
        <dbReference type="ChEBI" id="CHEBI:57783"/>
        <dbReference type="ChEBI" id="CHEBI:58349"/>
        <dbReference type="ChEBI" id="CHEBI:78458"/>
        <dbReference type="ChEBI" id="CHEBI:78459"/>
    </reaction>
    <physiologicalReaction direction="left-to-right" evidence="31">
        <dbReference type="Rhea" id="RHEA:41833"/>
    </physiologicalReaction>
</comment>
<dbReference type="GO" id="GO:0031177">
    <property type="term" value="F:phosphopantetheine binding"/>
    <property type="evidence" value="ECO:0007669"/>
    <property type="project" value="InterPro"/>
</dbReference>
<feature type="active site" description="Proton donor; for dehydratase activity" evidence="53">
    <location>
        <position position="1070"/>
    </location>
</feature>
<keyword evidence="12" id="KW-0012">Acyltransferase</keyword>
<evidence type="ECO:0000256" key="21">
    <source>
        <dbReference type="ARBA" id="ARBA00023402"/>
    </source>
</evidence>
<dbReference type="InterPro" id="IPR013968">
    <property type="entry name" value="PKS_KR"/>
</dbReference>
<evidence type="ECO:0000256" key="54">
    <source>
        <dbReference type="SAM" id="MobiDB-lite"/>
    </source>
</evidence>
<dbReference type="InterPro" id="IPR009081">
    <property type="entry name" value="PP-bd_ACP"/>
</dbReference>
<evidence type="ECO:0000256" key="12">
    <source>
        <dbReference type="ARBA" id="ARBA00023315"/>
    </source>
</evidence>
<comment type="catalytic activity">
    <reaction evidence="14">
        <text>(3R)-hydroxydodecanoyl-[ACP] = (2E)-dodecenoyl-[ACP] + H2O</text>
        <dbReference type="Rhea" id="RHEA:41876"/>
        <dbReference type="Rhea" id="RHEA-COMP:9642"/>
        <dbReference type="Rhea" id="RHEA-COMP:9643"/>
        <dbReference type="ChEBI" id="CHEBI:15377"/>
        <dbReference type="ChEBI" id="CHEBI:78470"/>
        <dbReference type="ChEBI" id="CHEBI:78472"/>
    </reaction>
    <physiologicalReaction direction="left-to-right" evidence="14">
        <dbReference type="Rhea" id="RHEA:41877"/>
    </physiologicalReaction>
</comment>
<evidence type="ECO:0000256" key="34">
    <source>
        <dbReference type="ARBA" id="ARBA00048051"/>
    </source>
</evidence>
<dbReference type="Pfam" id="PF08990">
    <property type="entry name" value="Docking"/>
    <property type="match status" value="1"/>
</dbReference>
<dbReference type="SMART" id="SM00822">
    <property type="entry name" value="PKS_KR"/>
    <property type="match status" value="1"/>
</dbReference>
<keyword evidence="6" id="KW-0808">Transferase</keyword>
<evidence type="ECO:0000256" key="51">
    <source>
        <dbReference type="ARBA" id="ARBA00049521"/>
    </source>
</evidence>
<dbReference type="InterPro" id="IPR020843">
    <property type="entry name" value="ER"/>
</dbReference>
<comment type="catalytic activity">
    <reaction evidence="27">
        <text>tetradecanoyl-[ACP] + malonyl-[ACP] + H(+) = 3-oxohexadecanoyl-[ACP] + holo-[ACP] + CO2</text>
        <dbReference type="Rhea" id="RHEA:41900"/>
        <dbReference type="Rhea" id="RHEA-COMP:9623"/>
        <dbReference type="Rhea" id="RHEA-COMP:9648"/>
        <dbReference type="Rhea" id="RHEA-COMP:9649"/>
        <dbReference type="Rhea" id="RHEA-COMP:9685"/>
        <dbReference type="ChEBI" id="CHEBI:15378"/>
        <dbReference type="ChEBI" id="CHEBI:16526"/>
        <dbReference type="ChEBI" id="CHEBI:64479"/>
        <dbReference type="ChEBI" id="CHEBI:78449"/>
        <dbReference type="ChEBI" id="CHEBI:78477"/>
        <dbReference type="ChEBI" id="CHEBI:78478"/>
    </reaction>
    <physiologicalReaction direction="left-to-right" evidence="27">
        <dbReference type="Rhea" id="RHEA:41901"/>
    </physiologicalReaction>
</comment>
<dbReference type="CDD" id="cd05195">
    <property type="entry name" value="enoyl_red"/>
    <property type="match status" value="1"/>
</dbReference>
<evidence type="ECO:0000256" key="20">
    <source>
        <dbReference type="ARBA" id="ARBA00023401"/>
    </source>
</evidence>
<comment type="catalytic activity">
    <reaction evidence="24">
        <text>hexanoyl-[ACP] + malonyl-[ACP] + H(+) = 3-oxooctanoyl-[ACP] + holo-[ACP] + CO2</text>
        <dbReference type="Rhea" id="RHEA:41836"/>
        <dbReference type="Rhea" id="RHEA-COMP:9623"/>
        <dbReference type="Rhea" id="RHEA-COMP:9632"/>
        <dbReference type="Rhea" id="RHEA-COMP:9633"/>
        <dbReference type="Rhea" id="RHEA-COMP:9685"/>
        <dbReference type="ChEBI" id="CHEBI:15378"/>
        <dbReference type="ChEBI" id="CHEBI:16526"/>
        <dbReference type="ChEBI" id="CHEBI:64479"/>
        <dbReference type="ChEBI" id="CHEBI:78449"/>
        <dbReference type="ChEBI" id="CHEBI:78459"/>
        <dbReference type="ChEBI" id="CHEBI:78460"/>
    </reaction>
    <physiologicalReaction direction="left-to-right" evidence="24">
        <dbReference type="Rhea" id="RHEA:41837"/>
    </physiologicalReaction>
</comment>
<comment type="cofactor">
    <cofactor evidence="1">
        <name>pantetheine 4'-phosphate</name>
        <dbReference type="ChEBI" id="CHEBI:47942"/>
    </cofactor>
</comment>
<evidence type="ECO:0000259" key="56">
    <source>
        <dbReference type="PROSITE" id="PS52004"/>
    </source>
</evidence>
<dbReference type="Pfam" id="PF22953">
    <property type="entry name" value="SpnB_Rossmann"/>
    <property type="match status" value="1"/>
</dbReference>
<comment type="catalytic activity">
    <reaction evidence="43">
        <text>3-oxotetradecanoyl-[ACP] + NADPH + H(+) = (3R)-hydroxytetradecanoyl-[ACP] + NADP(+)</text>
        <dbReference type="Rhea" id="RHEA:41888"/>
        <dbReference type="Rhea" id="RHEA-COMP:9645"/>
        <dbReference type="Rhea" id="RHEA-COMP:9646"/>
        <dbReference type="ChEBI" id="CHEBI:15378"/>
        <dbReference type="ChEBI" id="CHEBI:57783"/>
        <dbReference type="ChEBI" id="CHEBI:58349"/>
        <dbReference type="ChEBI" id="CHEBI:78473"/>
        <dbReference type="ChEBI" id="CHEBI:78474"/>
    </reaction>
    <physiologicalReaction direction="left-to-right" evidence="43">
        <dbReference type="Rhea" id="RHEA:41889"/>
    </physiologicalReaction>
</comment>
<comment type="catalytic activity">
    <reaction evidence="40">
        <text>a 2,3-saturated acyl-[ACP] + NADP(+) = a (2E)-enoyl-[ACP] + NADPH + H(+)</text>
        <dbReference type="Rhea" id="RHEA:22564"/>
        <dbReference type="Rhea" id="RHEA-COMP:9925"/>
        <dbReference type="Rhea" id="RHEA-COMP:9926"/>
        <dbReference type="ChEBI" id="CHEBI:15378"/>
        <dbReference type="ChEBI" id="CHEBI:57783"/>
        <dbReference type="ChEBI" id="CHEBI:58349"/>
        <dbReference type="ChEBI" id="CHEBI:78784"/>
        <dbReference type="ChEBI" id="CHEBI:78785"/>
        <dbReference type="EC" id="1.3.1.39"/>
    </reaction>
    <physiologicalReaction direction="right-to-left" evidence="40">
        <dbReference type="Rhea" id="RHEA:22566"/>
    </physiologicalReaction>
</comment>
<comment type="catalytic activity">
    <reaction evidence="39">
        <text>3-oxohexanoyl-[ACP] + NADPH + H(+) = (3R)-hydroxyhexanoyl-[ACP] + NADP(+)</text>
        <dbReference type="Rhea" id="RHEA:41824"/>
        <dbReference type="Rhea" id="RHEA-COMP:9629"/>
        <dbReference type="Rhea" id="RHEA-COMP:9630"/>
        <dbReference type="ChEBI" id="CHEBI:15378"/>
        <dbReference type="ChEBI" id="CHEBI:57783"/>
        <dbReference type="ChEBI" id="CHEBI:58349"/>
        <dbReference type="ChEBI" id="CHEBI:78456"/>
        <dbReference type="ChEBI" id="CHEBI:78457"/>
    </reaction>
    <physiologicalReaction direction="left-to-right" evidence="39">
        <dbReference type="Rhea" id="RHEA:41825"/>
    </physiologicalReaction>
</comment>
<feature type="region of interest" description="C-terminal hotdog fold" evidence="53">
    <location>
        <begin position="1010"/>
        <end position="1145"/>
    </location>
</feature>
<dbReference type="GO" id="GO:0004316">
    <property type="term" value="F:3-oxoacyl-[acyl-carrier-protein] reductase (NADPH) activity"/>
    <property type="evidence" value="ECO:0007669"/>
    <property type="project" value="UniProtKB-EC"/>
</dbReference>
<evidence type="ECO:0000259" key="55">
    <source>
        <dbReference type="PROSITE" id="PS50075"/>
    </source>
</evidence>
<evidence type="ECO:0008006" key="60">
    <source>
        <dbReference type="Google" id="ProtNLM"/>
    </source>
</evidence>
<keyword evidence="8" id="KW-0663">Pyridoxal phosphate</keyword>
<comment type="catalytic activity">
    <reaction evidence="20">
        <text>(3R)-hydroxyhexadecanoyl-[ACP] = (2E)-hexadecenoyl-[ACP] + H2O</text>
        <dbReference type="Rhea" id="RHEA:41908"/>
        <dbReference type="Rhea" id="RHEA-COMP:9650"/>
        <dbReference type="Rhea" id="RHEA-COMP:9651"/>
        <dbReference type="ChEBI" id="CHEBI:15377"/>
        <dbReference type="ChEBI" id="CHEBI:78480"/>
        <dbReference type="ChEBI" id="CHEBI:78481"/>
    </reaction>
    <physiologicalReaction direction="left-to-right" evidence="20">
        <dbReference type="Rhea" id="RHEA:41909"/>
    </physiologicalReaction>
</comment>
<evidence type="ECO:0000256" key="33">
    <source>
        <dbReference type="ARBA" id="ARBA00047961"/>
    </source>
</evidence>
<evidence type="ECO:0000256" key="37">
    <source>
        <dbReference type="ARBA" id="ARBA00048420"/>
    </source>
</evidence>
<evidence type="ECO:0000313" key="59">
    <source>
        <dbReference type="Proteomes" id="UP000185696"/>
    </source>
</evidence>
<comment type="catalytic activity">
    <reaction evidence="19">
        <text>(3R)-hydroxyoctadecanoyl-[ACP] = (2E)-octadecenoyl-[ACP] + H2O</text>
        <dbReference type="Rhea" id="RHEA:41924"/>
        <dbReference type="Rhea" id="RHEA-COMP:9654"/>
        <dbReference type="Rhea" id="RHEA-COMP:9655"/>
        <dbReference type="ChEBI" id="CHEBI:15377"/>
        <dbReference type="ChEBI" id="CHEBI:78488"/>
        <dbReference type="ChEBI" id="CHEBI:78489"/>
    </reaction>
    <physiologicalReaction direction="left-to-right" evidence="19">
        <dbReference type="Rhea" id="RHEA:41925"/>
    </physiologicalReaction>
</comment>
<evidence type="ECO:0000256" key="52">
    <source>
        <dbReference type="ARBA" id="ARBA00049533"/>
    </source>
</evidence>
<dbReference type="InterPro" id="IPR049552">
    <property type="entry name" value="PKS_DH_N"/>
</dbReference>
<dbReference type="Pfam" id="PF21089">
    <property type="entry name" value="PKS_DH_N"/>
    <property type="match status" value="1"/>
</dbReference>
<dbReference type="InterPro" id="IPR036291">
    <property type="entry name" value="NAD(P)-bd_dom_sf"/>
</dbReference>
<protein>
    <recommendedName>
        <fullName evidence="60">Acyl transferase domain-containing protein</fullName>
    </recommendedName>
</protein>
<evidence type="ECO:0000256" key="25">
    <source>
        <dbReference type="ARBA" id="ARBA00047400"/>
    </source>
</evidence>
<comment type="catalytic activity">
    <reaction evidence="33">
        <text>acetyl-[ACP] + malonyl-[ACP] + H(+) = 3-oxobutanoyl-[ACP] + holo-[ACP] + CO2</text>
        <dbReference type="Rhea" id="RHEA:41800"/>
        <dbReference type="Rhea" id="RHEA-COMP:9621"/>
        <dbReference type="Rhea" id="RHEA-COMP:9623"/>
        <dbReference type="Rhea" id="RHEA-COMP:9625"/>
        <dbReference type="Rhea" id="RHEA-COMP:9685"/>
        <dbReference type="ChEBI" id="CHEBI:15378"/>
        <dbReference type="ChEBI" id="CHEBI:16526"/>
        <dbReference type="ChEBI" id="CHEBI:64479"/>
        <dbReference type="ChEBI" id="CHEBI:78446"/>
        <dbReference type="ChEBI" id="CHEBI:78449"/>
        <dbReference type="ChEBI" id="CHEBI:78450"/>
    </reaction>
    <physiologicalReaction direction="left-to-right" evidence="33">
        <dbReference type="Rhea" id="RHEA:41801"/>
    </physiologicalReaction>
</comment>
<evidence type="ECO:0000256" key="31">
    <source>
        <dbReference type="ARBA" id="ARBA00047897"/>
    </source>
</evidence>
<comment type="catalytic activity">
    <reaction evidence="26">
        <text>3-oxodecanoyl-[ACP] + NADPH + H(+) = (3R)-hydroxydecanoyl-[ACP] + NADP(+)</text>
        <dbReference type="Rhea" id="RHEA:41856"/>
        <dbReference type="Rhea" id="RHEA-COMP:9637"/>
        <dbReference type="Rhea" id="RHEA-COMP:9638"/>
        <dbReference type="ChEBI" id="CHEBI:15378"/>
        <dbReference type="ChEBI" id="CHEBI:57783"/>
        <dbReference type="ChEBI" id="CHEBI:58349"/>
        <dbReference type="ChEBI" id="CHEBI:78464"/>
        <dbReference type="ChEBI" id="CHEBI:78466"/>
    </reaction>
    <physiologicalReaction direction="left-to-right" evidence="26">
        <dbReference type="Rhea" id="RHEA:41857"/>
    </physiologicalReaction>
</comment>
<dbReference type="InterPro" id="IPR014043">
    <property type="entry name" value="Acyl_transferase_dom"/>
</dbReference>
<comment type="catalytic activity">
    <reaction evidence="46">
        <text>(2E)-tetradecenoyl-[ACP] + NADPH + H(+) = tetradecanoyl-[ACP] + NADP(+)</text>
        <dbReference type="Rhea" id="RHEA:41896"/>
        <dbReference type="Rhea" id="RHEA-COMP:9647"/>
        <dbReference type="Rhea" id="RHEA-COMP:9648"/>
        <dbReference type="ChEBI" id="CHEBI:15378"/>
        <dbReference type="ChEBI" id="CHEBI:57783"/>
        <dbReference type="ChEBI" id="CHEBI:58349"/>
        <dbReference type="ChEBI" id="CHEBI:78475"/>
        <dbReference type="ChEBI" id="CHEBI:78477"/>
    </reaction>
    <physiologicalReaction direction="left-to-right" evidence="46">
        <dbReference type="Rhea" id="RHEA:41897"/>
    </physiologicalReaction>
</comment>
<keyword evidence="9" id="KW-0045">Antibiotic biosynthesis</keyword>
<dbReference type="Gene3D" id="3.40.50.720">
    <property type="entry name" value="NAD(P)-binding Rossmann-like Domain"/>
    <property type="match status" value="1"/>
</dbReference>
<comment type="pathway">
    <text evidence="3">Lipid metabolism.</text>
</comment>
<comment type="catalytic activity">
    <reaction evidence="50">
        <text>butanoyl-[ACP] + malonyl-[ACP] + H(+) = 3-oxohexanoyl-[ACP] + holo-[ACP] + CO2</text>
        <dbReference type="Rhea" id="RHEA:41820"/>
        <dbReference type="Rhea" id="RHEA-COMP:9623"/>
        <dbReference type="Rhea" id="RHEA-COMP:9628"/>
        <dbReference type="Rhea" id="RHEA-COMP:9629"/>
        <dbReference type="Rhea" id="RHEA-COMP:9685"/>
        <dbReference type="ChEBI" id="CHEBI:15378"/>
        <dbReference type="ChEBI" id="CHEBI:16526"/>
        <dbReference type="ChEBI" id="CHEBI:64479"/>
        <dbReference type="ChEBI" id="CHEBI:78449"/>
        <dbReference type="ChEBI" id="CHEBI:78454"/>
        <dbReference type="ChEBI" id="CHEBI:78456"/>
    </reaction>
    <physiologicalReaction direction="left-to-right" evidence="50">
        <dbReference type="Rhea" id="RHEA:41821"/>
    </physiologicalReaction>
</comment>
<evidence type="ECO:0000259" key="57">
    <source>
        <dbReference type="PROSITE" id="PS52019"/>
    </source>
</evidence>
<keyword evidence="10" id="KW-0456">Lyase</keyword>
<dbReference type="InterPro" id="IPR001227">
    <property type="entry name" value="Ac_transferase_dom_sf"/>
</dbReference>
<dbReference type="Gene3D" id="3.40.50.1820">
    <property type="entry name" value="alpha/beta hydrolase"/>
    <property type="match status" value="1"/>
</dbReference>
<keyword evidence="5" id="KW-0597">Phosphoprotein</keyword>
<evidence type="ECO:0000256" key="5">
    <source>
        <dbReference type="ARBA" id="ARBA00022553"/>
    </source>
</evidence>
<organism evidence="58 59">
    <name type="scientific">Actinophytocola xinjiangensis</name>
    <dbReference type="NCBI Taxonomy" id="485602"/>
    <lineage>
        <taxon>Bacteria</taxon>
        <taxon>Bacillati</taxon>
        <taxon>Actinomycetota</taxon>
        <taxon>Actinomycetes</taxon>
        <taxon>Pseudonocardiales</taxon>
        <taxon>Pseudonocardiaceae</taxon>
    </lineage>
</organism>
<evidence type="ECO:0000256" key="35">
    <source>
        <dbReference type="ARBA" id="ARBA00048281"/>
    </source>
</evidence>
<dbReference type="PROSITE" id="PS50075">
    <property type="entry name" value="CARRIER"/>
    <property type="match status" value="1"/>
</dbReference>
<feature type="domain" description="Carrier" evidence="55">
    <location>
        <begin position="1893"/>
        <end position="1968"/>
    </location>
</feature>
<comment type="catalytic activity">
    <reaction evidence="30">
        <text>(2E)-hexadecenoyl-[ACP] + NADPH + H(+) = hexadecanoyl-[ACP] + NADP(+)</text>
        <dbReference type="Rhea" id="RHEA:41912"/>
        <dbReference type="Rhea" id="RHEA-COMP:9651"/>
        <dbReference type="Rhea" id="RHEA-COMP:9652"/>
        <dbReference type="ChEBI" id="CHEBI:15378"/>
        <dbReference type="ChEBI" id="CHEBI:57783"/>
        <dbReference type="ChEBI" id="CHEBI:58349"/>
        <dbReference type="ChEBI" id="CHEBI:78481"/>
        <dbReference type="ChEBI" id="CHEBI:78483"/>
    </reaction>
    <physiologicalReaction direction="left-to-right" evidence="30">
        <dbReference type="Rhea" id="RHEA:41913"/>
    </physiologicalReaction>
</comment>
<comment type="catalytic activity">
    <reaction evidence="17">
        <text>a (3R)-hydroxyacyl-[ACP] = a (2E)-enoyl-[ACP] + H2O</text>
        <dbReference type="Rhea" id="RHEA:13097"/>
        <dbReference type="Rhea" id="RHEA-COMP:9925"/>
        <dbReference type="Rhea" id="RHEA-COMP:9945"/>
        <dbReference type="ChEBI" id="CHEBI:15377"/>
        <dbReference type="ChEBI" id="CHEBI:78784"/>
        <dbReference type="ChEBI" id="CHEBI:78827"/>
        <dbReference type="EC" id="4.2.1.59"/>
    </reaction>
    <physiologicalReaction direction="left-to-right" evidence="17">
        <dbReference type="Rhea" id="RHEA:13098"/>
    </physiologicalReaction>
</comment>
<evidence type="ECO:0000256" key="22">
    <source>
        <dbReference type="ARBA" id="ARBA00023442"/>
    </source>
</evidence>
<keyword evidence="7" id="KW-0702">S-nitrosylation</keyword>
<evidence type="ECO:0000256" key="9">
    <source>
        <dbReference type="ARBA" id="ARBA00023194"/>
    </source>
</evidence>
<evidence type="ECO:0000256" key="2">
    <source>
        <dbReference type="ARBA" id="ARBA00004792"/>
    </source>
</evidence>
<dbReference type="GO" id="GO:0033068">
    <property type="term" value="P:macrolide biosynthetic process"/>
    <property type="evidence" value="ECO:0007669"/>
    <property type="project" value="UniProtKB-ARBA"/>
</dbReference>
<evidence type="ECO:0000256" key="10">
    <source>
        <dbReference type="ARBA" id="ARBA00023239"/>
    </source>
</evidence>
<comment type="catalytic activity">
    <reaction evidence="52">
        <text>octanoyl-[ACP] + malonyl-[ACP] + H(+) = 3-oxodecanoyl-[ACP] + holo-[ACP] + CO2</text>
        <dbReference type="Rhea" id="RHEA:41852"/>
        <dbReference type="Rhea" id="RHEA-COMP:9623"/>
        <dbReference type="Rhea" id="RHEA-COMP:9636"/>
        <dbReference type="Rhea" id="RHEA-COMP:9637"/>
        <dbReference type="Rhea" id="RHEA-COMP:9685"/>
        <dbReference type="ChEBI" id="CHEBI:15378"/>
        <dbReference type="ChEBI" id="CHEBI:16526"/>
        <dbReference type="ChEBI" id="CHEBI:64479"/>
        <dbReference type="ChEBI" id="CHEBI:78449"/>
        <dbReference type="ChEBI" id="CHEBI:78463"/>
        <dbReference type="ChEBI" id="CHEBI:78464"/>
    </reaction>
    <physiologicalReaction direction="left-to-right" evidence="52">
        <dbReference type="Rhea" id="RHEA:41853"/>
    </physiologicalReaction>
</comment>
<dbReference type="OrthoDB" id="3653264at2"/>
<dbReference type="GO" id="GO:0004313">
    <property type="term" value="F:[acyl-carrier-protein] S-acetyltransferase activity"/>
    <property type="evidence" value="ECO:0007669"/>
    <property type="project" value="UniProtKB-EC"/>
</dbReference>
<comment type="catalytic activity">
    <reaction evidence="29">
        <text>dodecanoyl-[ACP] + malonyl-[ACP] + H(+) = 3-oxotetradecanoyl-[ACP] + holo-[ACP] + CO2</text>
        <dbReference type="Rhea" id="RHEA:41884"/>
        <dbReference type="Rhea" id="RHEA-COMP:9623"/>
        <dbReference type="Rhea" id="RHEA-COMP:9644"/>
        <dbReference type="Rhea" id="RHEA-COMP:9645"/>
        <dbReference type="Rhea" id="RHEA-COMP:9685"/>
        <dbReference type="ChEBI" id="CHEBI:15378"/>
        <dbReference type="ChEBI" id="CHEBI:16526"/>
        <dbReference type="ChEBI" id="CHEBI:64479"/>
        <dbReference type="ChEBI" id="CHEBI:65264"/>
        <dbReference type="ChEBI" id="CHEBI:78449"/>
        <dbReference type="ChEBI" id="CHEBI:78473"/>
    </reaction>
    <physiologicalReaction direction="left-to-right" evidence="29">
        <dbReference type="Rhea" id="RHEA:41885"/>
    </physiologicalReaction>
</comment>
<evidence type="ECO:0000256" key="3">
    <source>
        <dbReference type="ARBA" id="ARBA00005189"/>
    </source>
</evidence>
<evidence type="ECO:0000256" key="36">
    <source>
        <dbReference type="ARBA" id="ARBA00048289"/>
    </source>
</evidence>
<evidence type="ECO:0000256" key="16">
    <source>
        <dbReference type="ARBA" id="ARBA00023388"/>
    </source>
</evidence>
<comment type="catalytic activity">
    <reaction evidence="42">
        <text>hexadecanoyl-[ACP] + H2O = hexadecanoate + holo-[ACP] + H(+)</text>
        <dbReference type="Rhea" id="RHEA:41932"/>
        <dbReference type="Rhea" id="RHEA-COMP:9652"/>
        <dbReference type="Rhea" id="RHEA-COMP:9685"/>
        <dbReference type="ChEBI" id="CHEBI:7896"/>
        <dbReference type="ChEBI" id="CHEBI:15377"/>
        <dbReference type="ChEBI" id="CHEBI:15378"/>
        <dbReference type="ChEBI" id="CHEBI:64479"/>
        <dbReference type="ChEBI" id="CHEBI:78483"/>
        <dbReference type="EC" id="3.1.2.14"/>
    </reaction>
    <physiologicalReaction direction="left-to-right" evidence="42">
        <dbReference type="Rhea" id="RHEA:41933"/>
    </physiologicalReaction>
</comment>
<feature type="region of interest" description="N-terminal hotdog fold" evidence="53">
    <location>
        <begin position="875"/>
        <end position="998"/>
    </location>
</feature>
<dbReference type="GO" id="GO:0004312">
    <property type="term" value="F:fatty acid synthase activity"/>
    <property type="evidence" value="ECO:0007669"/>
    <property type="project" value="TreeGrafter"/>
</dbReference>
<comment type="catalytic activity">
    <reaction evidence="13">
        <text>(3R)-hydroxyoctanoyl-[ACP] = (2E)-octenoyl-[ACP] + H2O</text>
        <dbReference type="Rhea" id="RHEA:41844"/>
        <dbReference type="Rhea" id="RHEA-COMP:9634"/>
        <dbReference type="Rhea" id="RHEA-COMP:9635"/>
        <dbReference type="ChEBI" id="CHEBI:15377"/>
        <dbReference type="ChEBI" id="CHEBI:78461"/>
        <dbReference type="ChEBI" id="CHEBI:78462"/>
    </reaction>
    <physiologicalReaction direction="left-to-right" evidence="13">
        <dbReference type="Rhea" id="RHEA:41845"/>
    </physiologicalReaction>
</comment>
<dbReference type="GO" id="GO:0004315">
    <property type="term" value="F:3-oxoacyl-[acyl-carrier-protein] synthase activity"/>
    <property type="evidence" value="ECO:0007669"/>
    <property type="project" value="UniProtKB-EC"/>
</dbReference>
<gene>
    <name evidence="58" type="ORF">BLA60_36335</name>
</gene>
<comment type="caution">
    <text evidence="58">The sequence shown here is derived from an EMBL/GenBank/DDBJ whole genome shotgun (WGS) entry which is preliminary data.</text>
</comment>
<dbReference type="InterPro" id="IPR036736">
    <property type="entry name" value="ACP-like_sf"/>
</dbReference>
<dbReference type="SMART" id="SM01294">
    <property type="entry name" value="PKS_PP_betabranch"/>
    <property type="match status" value="1"/>
</dbReference>
<dbReference type="CDD" id="cd00833">
    <property type="entry name" value="PKS"/>
    <property type="match status" value="1"/>
</dbReference>
<reference evidence="58 59" key="1">
    <citation type="submission" date="2016-12" db="EMBL/GenBank/DDBJ databases">
        <title>The draft genome sequence of Actinophytocola xinjiangensis.</title>
        <authorList>
            <person name="Wang W."/>
            <person name="Yuan L."/>
        </authorList>
    </citation>
    <scope>NUCLEOTIDE SEQUENCE [LARGE SCALE GENOMIC DNA]</scope>
    <source>
        <strain evidence="58 59">CGMCC 4.4663</strain>
    </source>
</reference>
<dbReference type="SMART" id="SM00826">
    <property type="entry name" value="PKS_DH"/>
    <property type="match status" value="1"/>
</dbReference>
<dbReference type="InterPro" id="IPR029058">
    <property type="entry name" value="AB_hydrolase_fold"/>
</dbReference>
<comment type="catalytic activity">
    <reaction evidence="48">
        <text>3-oxohexadecanoyl-[ACP] + NADPH + H(+) = (3R)-hydroxyhexadecanoyl-[ACP] + NADP(+)</text>
        <dbReference type="Rhea" id="RHEA:41904"/>
        <dbReference type="Rhea" id="RHEA-COMP:9649"/>
        <dbReference type="Rhea" id="RHEA-COMP:9650"/>
        <dbReference type="ChEBI" id="CHEBI:15378"/>
        <dbReference type="ChEBI" id="CHEBI:57783"/>
        <dbReference type="ChEBI" id="CHEBI:58349"/>
        <dbReference type="ChEBI" id="CHEBI:78478"/>
        <dbReference type="ChEBI" id="CHEBI:78480"/>
    </reaction>
    <physiologicalReaction direction="left-to-right" evidence="48">
        <dbReference type="Rhea" id="RHEA:41905"/>
    </physiologicalReaction>
</comment>
<dbReference type="InterPro" id="IPR016036">
    <property type="entry name" value="Malonyl_transacylase_ACP-bd"/>
</dbReference>
<comment type="catalytic activity">
    <reaction evidence="21">
        <text>(3R)-hydroxybutanoyl-[ACP] = (2E)-butenoyl-[ACP] + H2O</text>
        <dbReference type="Rhea" id="RHEA:41808"/>
        <dbReference type="Rhea" id="RHEA-COMP:9626"/>
        <dbReference type="Rhea" id="RHEA-COMP:9627"/>
        <dbReference type="ChEBI" id="CHEBI:15377"/>
        <dbReference type="ChEBI" id="CHEBI:78451"/>
        <dbReference type="ChEBI" id="CHEBI:78453"/>
    </reaction>
    <physiologicalReaction direction="left-to-right" evidence="21">
        <dbReference type="Rhea" id="RHEA:41809"/>
    </physiologicalReaction>
</comment>
<dbReference type="Gene3D" id="3.90.180.10">
    <property type="entry name" value="Medium-chain alcohol dehydrogenases, catalytic domain"/>
    <property type="match status" value="1"/>
</dbReference>
<dbReference type="Pfam" id="PF00550">
    <property type="entry name" value="PP-binding"/>
    <property type="match status" value="1"/>
</dbReference>
<dbReference type="PANTHER" id="PTHR43775:SF51">
    <property type="entry name" value="INACTIVE PHENOLPHTHIOCEROL SYNTHESIS POLYKETIDE SYNTHASE TYPE I PKS1-RELATED"/>
    <property type="match status" value="1"/>
</dbReference>
<evidence type="ECO:0000256" key="44">
    <source>
        <dbReference type="ARBA" id="ARBA00049019"/>
    </source>
</evidence>
<evidence type="ECO:0000313" key="58">
    <source>
        <dbReference type="EMBL" id="OLF05412.1"/>
    </source>
</evidence>
<evidence type="ECO:0000256" key="40">
    <source>
        <dbReference type="ARBA" id="ARBA00048650"/>
    </source>
</evidence>
<evidence type="ECO:0000256" key="18">
    <source>
        <dbReference type="ARBA" id="ARBA00023398"/>
    </source>
</evidence>
<dbReference type="SMART" id="SM00824">
    <property type="entry name" value="PKS_TE"/>
    <property type="match status" value="1"/>
</dbReference>
<keyword evidence="4" id="KW-0596">Phosphopantetheine</keyword>
<evidence type="ECO:0000256" key="45">
    <source>
        <dbReference type="ARBA" id="ARBA00049109"/>
    </source>
</evidence>
<evidence type="ECO:0000256" key="50">
    <source>
        <dbReference type="ARBA" id="ARBA00049449"/>
    </source>
</evidence>
<dbReference type="Gene3D" id="1.10.1200.10">
    <property type="entry name" value="ACP-like"/>
    <property type="match status" value="1"/>
</dbReference>
<dbReference type="InterPro" id="IPR049900">
    <property type="entry name" value="PKS_mFAS_DH"/>
</dbReference>
<evidence type="ECO:0000256" key="27">
    <source>
        <dbReference type="ARBA" id="ARBA00047451"/>
    </source>
</evidence>
<comment type="catalytic activity">
    <reaction evidence="25">
        <text>a (3R)-hydroxyacyl-[ACP] + NADP(+) = a 3-oxoacyl-[ACP] + NADPH + H(+)</text>
        <dbReference type="Rhea" id="RHEA:17397"/>
        <dbReference type="Rhea" id="RHEA-COMP:9916"/>
        <dbReference type="Rhea" id="RHEA-COMP:9945"/>
        <dbReference type="ChEBI" id="CHEBI:15378"/>
        <dbReference type="ChEBI" id="CHEBI:57783"/>
        <dbReference type="ChEBI" id="CHEBI:58349"/>
        <dbReference type="ChEBI" id="CHEBI:78776"/>
        <dbReference type="ChEBI" id="CHEBI:78827"/>
        <dbReference type="EC" id="1.1.1.100"/>
    </reaction>
    <physiologicalReaction direction="right-to-left" evidence="25">
        <dbReference type="Rhea" id="RHEA:17399"/>
    </physiologicalReaction>
</comment>
<evidence type="ECO:0000256" key="46">
    <source>
        <dbReference type="ARBA" id="ARBA00049171"/>
    </source>
</evidence>
<dbReference type="InterPro" id="IPR020841">
    <property type="entry name" value="PKS_Beta-ketoAc_synthase_dom"/>
</dbReference>
<evidence type="ECO:0000256" key="8">
    <source>
        <dbReference type="ARBA" id="ARBA00022898"/>
    </source>
</evidence>
<dbReference type="InterPro" id="IPR032821">
    <property type="entry name" value="PKS_assoc"/>
</dbReference>
<comment type="catalytic activity">
    <reaction evidence="44">
        <text>(2E)-octadecenoyl-[ACP] + NADPH + H(+) = octadecanoyl-[ACP] + NADP(+)</text>
        <dbReference type="Rhea" id="RHEA:41928"/>
        <dbReference type="Rhea" id="RHEA-COMP:9655"/>
        <dbReference type="Rhea" id="RHEA-COMP:9656"/>
        <dbReference type="ChEBI" id="CHEBI:15378"/>
        <dbReference type="ChEBI" id="CHEBI:57783"/>
        <dbReference type="ChEBI" id="CHEBI:58349"/>
        <dbReference type="ChEBI" id="CHEBI:78489"/>
        <dbReference type="ChEBI" id="CHEBI:78495"/>
    </reaction>
    <physiologicalReaction direction="left-to-right" evidence="44">
        <dbReference type="Rhea" id="RHEA:41929"/>
    </physiologicalReaction>
</comment>
<evidence type="ECO:0000256" key="6">
    <source>
        <dbReference type="ARBA" id="ARBA00022679"/>
    </source>
</evidence>
<dbReference type="InterPro" id="IPR055123">
    <property type="entry name" value="SpnB-like_Rossmann"/>
</dbReference>
<evidence type="ECO:0000256" key="4">
    <source>
        <dbReference type="ARBA" id="ARBA00022450"/>
    </source>
</evidence>
<dbReference type="Pfam" id="PF00109">
    <property type="entry name" value="ketoacyl-synt"/>
    <property type="match status" value="1"/>
</dbReference>
<comment type="catalytic activity">
    <reaction evidence="15">
        <text>(3R)-hydroxyhexanoyl-[ACP] = (2E)-hexenoyl-[ACP] + H2O</text>
        <dbReference type="Rhea" id="RHEA:41828"/>
        <dbReference type="Rhea" id="RHEA-COMP:9630"/>
        <dbReference type="Rhea" id="RHEA-COMP:9631"/>
        <dbReference type="ChEBI" id="CHEBI:15377"/>
        <dbReference type="ChEBI" id="CHEBI:78457"/>
        <dbReference type="ChEBI" id="CHEBI:78458"/>
    </reaction>
    <physiologicalReaction direction="left-to-right" evidence="15">
        <dbReference type="Rhea" id="RHEA:41829"/>
    </physiologicalReaction>
</comment>
<dbReference type="SMART" id="SM00829">
    <property type="entry name" value="PKS_ER"/>
    <property type="match status" value="1"/>
</dbReference>
<dbReference type="SUPFAM" id="SSF52151">
    <property type="entry name" value="FabD/lysophospholipase-like"/>
    <property type="match status" value="1"/>
</dbReference>
<dbReference type="GO" id="GO:0016297">
    <property type="term" value="F:fatty acyl-[ACP] hydrolase activity"/>
    <property type="evidence" value="ECO:0007669"/>
    <property type="project" value="UniProtKB-EC"/>
</dbReference>
<name>A0A7Z0WF35_9PSEU</name>
<comment type="catalytic activity">
    <reaction evidence="16">
        <text>(3R)-hydroxydecanoyl-[ACP] = (2E)-decenoyl-[ACP] + H2O</text>
        <dbReference type="Rhea" id="RHEA:41860"/>
        <dbReference type="Rhea" id="RHEA-COMP:9638"/>
        <dbReference type="Rhea" id="RHEA-COMP:9639"/>
        <dbReference type="ChEBI" id="CHEBI:15377"/>
        <dbReference type="ChEBI" id="CHEBI:78466"/>
        <dbReference type="ChEBI" id="CHEBI:78467"/>
    </reaction>
    <physiologicalReaction direction="left-to-right" evidence="16">
        <dbReference type="Rhea" id="RHEA:41861"/>
    </physiologicalReaction>
</comment>
<evidence type="ECO:0000256" key="17">
    <source>
        <dbReference type="ARBA" id="ARBA00023394"/>
    </source>
</evidence>
<evidence type="ECO:0000256" key="53">
    <source>
        <dbReference type="PROSITE-ProRule" id="PRU01363"/>
    </source>
</evidence>
<dbReference type="Gene3D" id="3.40.366.10">
    <property type="entry name" value="Malonyl-Coenzyme A Acyl Carrier Protein, domain 2"/>
    <property type="match status" value="1"/>
</dbReference>
<dbReference type="FunFam" id="3.40.47.10:FF:000019">
    <property type="entry name" value="Polyketide synthase type I"/>
    <property type="match status" value="1"/>
</dbReference>
<dbReference type="SUPFAM" id="SSF50129">
    <property type="entry name" value="GroES-like"/>
    <property type="match status" value="1"/>
</dbReference>